<keyword evidence="1" id="KW-0233">DNA recombination</keyword>
<proteinExistence type="predicted"/>
<dbReference type="PROSITE" id="PS50994">
    <property type="entry name" value="INTEGRASE"/>
    <property type="match status" value="1"/>
</dbReference>
<accession>A0A645BNQ7</accession>
<gene>
    <name evidence="4" type="ORF">SDC9_113669</name>
</gene>
<dbReference type="NCBIfam" id="NF033563">
    <property type="entry name" value="transpos_IS30"/>
    <property type="match status" value="1"/>
</dbReference>
<evidence type="ECO:0000259" key="2">
    <source>
        <dbReference type="PROSITE" id="PS50943"/>
    </source>
</evidence>
<comment type="caution">
    <text evidence="4">The sequence shown here is derived from an EMBL/GenBank/DDBJ whole genome shotgun (WGS) entry which is preliminary data.</text>
</comment>
<dbReference type="PANTHER" id="PTHR10948">
    <property type="entry name" value="TRANSPOSASE"/>
    <property type="match status" value="1"/>
</dbReference>
<evidence type="ECO:0000256" key="1">
    <source>
        <dbReference type="ARBA" id="ARBA00023172"/>
    </source>
</evidence>
<dbReference type="InterPro" id="IPR036397">
    <property type="entry name" value="RNaseH_sf"/>
</dbReference>
<dbReference type="GO" id="GO:0006310">
    <property type="term" value="P:DNA recombination"/>
    <property type="evidence" value="ECO:0007669"/>
    <property type="project" value="UniProtKB-KW"/>
</dbReference>
<evidence type="ECO:0000313" key="4">
    <source>
        <dbReference type="EMBL" id="MPM66758.1"/>
    </source>
</evidence>
<sequence length="343" mass="40220">MDKYYYLYLCPSKDLVVDMKHLTVEQRYTIFVLKSQGCTQKKIADIIGVHKSTISRELSRNSDRRNGSYKWELADRKCRFRHSQKPKHQKFTANVKDYVDSLLINDYSPEQIVGVSVLNGIECVSHERIYQYVWTNKKQGGTLYKHLRRQGRKYRKRGALKDTRGIIVGRVDISQRPKIVDEKTRLGDLEIDTIIGKNHKQAIVTIIDRKSGFLWMGKLENKEATPLSEKVIELLKPHKQWLHTITADNGKEFAKHQKIAEELNISLYFARPYHAWERGANENTNGLIRQYFKKKEAFQEIGKEQIENVMNKINNRPRKRLGFLTPNQFLLVNLKKQNVAFMN</sequence>
<dbReference type="GO" id="GO:0004803">
    <property type="term" value="F:transposase activity"/>
    <property type="evidence" value="ECO:0007669"/>
    <property type="project" value="TreeGrafter"/>
</dbReference>
<organism evidence="4">
    <name type="scientific">bioreactor metagenome</name>
    <dbReference type="NCBI Taxonomy" id="1076179"/>
    <lineage>
        <taxon>unclassified sequences</taxon>
        <taxon>metagenomes</taxon>
        <taxon>ecological metagenomes</taxon>
    </lineage>
</organism>
<dbReference type="PROSITE" id="PS50943">
    <property type="entry name" value="HTH_CROC1"/>
    <property type="match status" value="1"/>
</dbReference>
<dbReference type="PANTHER" id="PTHR10948:SF23">
    <property type="entry name" value="TRANSPOSASE INSI FOR INSERTION SEQUENCE ELEMENT IS30A-RELATED"/>
    <property type="match status" value="1"/>
</dbReference>
<dbReference type="InterPro" id="IPR025246">
    <property type="entry name" value="IS30-like_HTH"/>
</dbReference>
<dbReference type="AlphaFoldDB" id="A0A645BNQ7"/>
<name>A0A645BNQ7_9ZZZZ</name>
<dbReference type="EMBL" id="VSSQ01021279">
    <property type="protein sequence ID" value="MPM66758.1"/>
    <property type="molecule type" value="Genomic_DNA"/>
</dbReference>
<dbReference type="InterPro" id="IPR001584">
    <property type="entry name" value="Integrase_cat-core"/>
</dbReference>
<dbReference type="GO" id="GO:0003676">
    <property type="term" value="F:nucleic acid binding"/>
    <property type="evidence" value="ECO:0007669"/>
    <property type="project" value="InterPro"/>
</dbReference>
<feature type="domain" description="Integrase catalytic" evidence="3">
    <location>
        <begin position="173"/>
        <end position="334"/>
    </location>
</feature>
<dbReference type="GO" id="GO:0015074">
    <property type="term" value="P:DNA integration"/>
    <property type="evidence" value="ECO:0007669"/>
    <property type="project" value="InterPro"/>
</dbReference>
<reference evidence="4" key="1">
    <citation type="submission" date="2019-08" db="EMBL/GenBank/DDBJ databases">
        <authorList>
            <person name="Kucharzyk K."/>
            <person name="Murdoch R.W."/>
            <person name="Higgins S."/>
            <person name="Loffler F."/>
        </authorList>
    </citation>
    <scope>NUCLEOTIDE SEQUENCE</scope>
</reference>
<dbReference type="Pfam" id="PF13936">
    <property type="entry name" value="HTH_38"/>
    <property type="match status" value="1"/>
</dbReference>
<dbReference type="InterPro" id="IPR051917">
    <property type="entry name" value="Transposase-Integrase"/>
</dbReference>
<dbReference type="SUPFAM" id="SSF53098">
    <property type="entry name" value="Ribonuclease H-like"/>
    <property type="match status" value="1"/>
</dbReference>
<dbReference type="GO" id="GO:0032196">
    <property type="term" value="P:transposition"/>
    <property type="evidence" value="ECO:0007669"/>
    <property type="project" value="TreeGrafter"/>
</dbReference>
<feature type="domain" description="HTH cro/C1-type" evidence="2">
    <location>
        <begin position="34"/>
        <end position="56"/>
    </location>
</feature>
<dbReference type="GO" id="GO:0005829">
    <property type="term" value="C:cytosol"/>
    <property type="evidence" value="ECO:0007669"/>
    <property type="project" value="TreeGrafter"/>
</dbReference>
<protein>
    <submittedName>
        <fullName evidence="4">IS30 family transposase IS4351</fullName>
    </submittedName>
</protein>
<dbReference type="Gene3D" id="3.30.420.10">
    <property type="entry name" value="Ribonuclease H-like superfamily/Ribonuclease H"/>
    <property type="match status" value="1"/>
</dbReference>
<evidence type="ECO:0000259" key="3">
    <source>
        <dbReference type="PROSITE" id="PS50994"/>
    </source>
</evidence>
<dbReference type="InterPro" id="IPR012337">
    <property type="entry name" value="RNaseH-like_sf"/>
</dbReference>
<dbReference type="InterPro" id="IPR053392">
    <property type="entry name" value="Transposase_IS30-like"/>
</dbReference>
<dbReference type="InterPro" id="IPR001387">
    <property type="entry name" value="Cro/C1-type_HTH"/>
</dbReference>